<gene>
    <name evidence="1" type="ORF">F4820DRAFT_467726</name>
</gene>
<name>A0ACB9Z701_9PEZI</name>
<reference evidence="1 2" key="1">
    <citation type="journal article" date="2022" name="New Phytol.">
        <title>Ecological generalism drives hyperdiversity of secondary metabolite gene clusters in xylarialean endophytes.</title>
        <authorList>
            <person name="Franco M.E.E."/>
            <person name="Wisecaver J.H."/>
            <person name="Arnold A.E."/>
            <person name="Ju Y.M."/>
            <person name="Slot J.C."/>
            <person name="Ahrendt S."/>
            <person name="Moore L.P."/>
            <person name="Eastman K.E."/>
            <person name="Scott K."/>
            <person name="Konkel Z."/>
            <person name="Mondo S.J."/>
            <person name="Kuo A."/>
            <person name="Hayes R.D."/>
            <person name="Haridas S."/>
            <person name="Andreopoulos B."/>
            <person name="Riley R."/>
            <person name="LaButti K."/>
            <person name="Pangilinan J."/>
            <person name="Lipzen A."/>
            <person name="Amirebrahimi M."/>
            <person name="Yan J."/>
            <person name="Adam C."/>
            <person name="Keymanesh K."/>
            <person name="Ng V."/>
            <person name="Louie K."/>
            <person name="Northen T."/>
            <person name="Drula E."/>
            <person name="Henrissat B."/>
            <person name="Hsieh H.M."/>
            <person name="Youens-Clark K."/>
            <person name="Lutzoni F."/>
            <person name="Miadlikowska J."/>
            <person name="Eastwood D.C."/>
            <person name="Hamelin R.C."/>
            <person name="Grigoriev I.V."/>
            <person name="U'Ren J.M."/>
        </authorList>
    </citation>
    <scope>NUCLEOTIDE SEQUENCE [LARGE SCALE GENOMIC DNA]</scope>
    <source>
        <strain evidence="1 2">CBS 119005</strain>
    </source>
</reference>
<keyword evidence="2" id="KW-1185">Reference proteome</keyword>
<evidence type="ECO:0000313" key="1">
    <source>
        <dbReference type="EMBL" id="KAI4867549.1"/>
    </source>
</evidence>
<dbReference type="Proteomes" id="UP001497700">
    <property type="component" value="Unassembled WGS sequence"/>
</dbReference>
<comment type="caution">
    <text evidence="1">The sequence shown here is derived from an EMBL/GenBank/DDBJ whole genome shotgun (WGS) entry which is preliminary data.</text>
</comment>
<proteinExistence type="predicted"/>
<accession>A0ACB9Z701</accession>
<dbReference type="EMBL" id="MU393446">
    <property type="protein sequence ID" value="KAI4867549.1"/>
    <property type="molecule type" value="Genomic_DNA"/>
</dbReference>
<evidence type="ECO:0000313" key="2">
    <source>
        <dbReference type="Proteomes" id="UP001497700"/>
    </source>
</evidence>
<protein>
    <submittedName>
        <fullName evidence="1">FAD-binding domain-containing protein</fullName>
    </submittedName>
</protein>
<sequence length="510" mass="54618">MTISLRSTVLTALSVLPTVQSLVQIRAGNTAAPVLRPRADCAGDPACTCDVLRAALTGDNATLFPSDGPKYTDFEDENYSAACRLPAACIVNPKNSQEVSTVVKLLVESGTKFAIRSGGHNYIPGFGSIDEEGILVSLEALNSTVLSGDKKTAKIGPGNRWQDVYDVLVPEGLIVVGGRVGPVGVGGLMLGGGLSYFATDHGLAFDNVKSYEVVLADGTIVTATADNSYSDLYKGLRGGASNFGIVTSYELYTYPVGEFYIDARSYSLNQTSDFLHAVAEYQEKGQLDPLSSIQLVETGSNILLLYNKPVQQADAFSAFYDLGTYTPIVPAFNGSFLDILALTGAQFATGDVRTYGETFTHEADGDMMVALYDIFQEEIANLPAGASGVWVPNPIAASVATKGKQHGGNLLGLEAVPQQWYEWFITWTDSTQDTTIWNISQKITQRCTAATKAKGVSLPYLFMNTAGKEQDVLNSYGAANVATIKATAAKYDPIQVFQKLQNDGFLIRKL</sequence>
<organism evidence="1 2">
    <name type="scientific">Hypoxylon rubiginosum</name>
    <dbReference type="NCBI Taxonomy" id="110542"/>
    <lineage>
        <taxon>Eukaryota</taxon>
        <taxon>Fungi</taxon>
        <taxon>Dikarya</taxon>
        <taxon>Ascomycota</taxon>
        <taxon>Pezizomycotina</taxon>
        <taxon>Sordariomycetes</taxon>
        <taxon>Xylariomycetidae</taxon>
        <taxon>Xylariales</taxon>
        <taxon>Hypoxylaceae</taxon>
        <taxon>Hypoxylon</taxon>
    </lineage>
</organism>